<proteinExistence type="predicted"/>
<name>A0A177WTD8_BATDL</name>
<feature type="region of interest" description="Disordered" evidence="1">
    <location>
        <begin position="1020"/>
        <end position="1040"/>
    </location>
</feature>
<protein>
    <submittedName>
        <fullName evidence="2">Uncharacterized protein</fullName>
    </submittedName>
</protein>
<evidence type="ECO:0000313" key="2">
    <source>
        <dbReference type="EMBL" id="OAJ43182.1"/>
    </source>
</evidence>
<dbReference type="OrthoDB" id="2117490at2759"/>
<gene>
    <name evidence="2" type="ORF">BDEG_26562</name>
</gene>
<feature type="region of interest" description="Disordered" evidence="1">
    <location>
        <begin position="508"/>
        <end position="529"/>
    </location>
</feature>
<organism evidence="2 3">
    <name type="scientific">Batrachochytrium dendrobatidis (strain JEL423)</name>
    <dbReference type="NCBI Taxonomy" id="403673"/>
    <lineage>
        <taxon>Eukaryota</taxon>
        <taxon>Fungi</taxon>
        <taxon>Fungi incertae sedis</taxon>
        <taxon>Chytridiomycota</taxon>
        <taxon>Chytridiomycota incertae sedis</taxon>
        <taxon>Chytridiomycetes</taxon>
        <taxon>Rhizophydiales</taxon>
        <taxon>Rhizophydiales incertae sedis</taxon>
        <taxon>Batrachochytrium</taxon>
    </lineage>
</organism>
<dbReference type="EMBL" id="DS022309">
    <property type="protein sequence ID" value="OAJ43182.1"/>
    <property type="molecule type" value="Genomic_DNA"/>
</dbReference>
<evidence type="ECO:0000313" key="3">
    <source>
        <dbReference type="Proteomes" id="UP000077115"/>
    </source>
</evidence>
<dbReference type="Proteomes" id="UP000077115">
    <property type="component" value="Unassembled WGS sequence"/>
</dbReference>
<sequence length="1063" mass="118409">MSVTTDKTADASNVQADVSMMTIESIEKSPLSSPKDEPSADLPVNSVTDKAFYHLPAFYSPISIAKAASLAFLQELPTPPNSNTAAHNGLYENLPYNDAATDLSNRLTSALWQQVFLYLVDSPETIKTLSSCSQAFHHICMEPVIRGHILLSTYGAESVFHRIYTMNPNILSFELAETLSQYGALLPKFFIEQAYRNSIDGTIPLPAGTSEFFVAHGYRRYGDRLLISGIDPMDIDQKMEWMDDSDEFILECGREPIDMNRIKIIVQEHLYVPALNINIFRNKSDTDVLWESLCRLAIADANMTYYIASRCGTSFEIANDAIMMRVLRDTKWEKHQLDRLLDIGFTLSFSAVVPLLIDAKVMTERFGPIRSFLTEVFPKDHILAFVEDAFYELFRSNHRNAVRIADFLISEFNIPEHNVARAFLAHPYDVREMRIKRRYILPMSTTFGVNFGGMSDAIWPVLVTRYGLNHTFVEACITDLLVGGTVNVFTSGEDDSIVVSKPNLKPASALSENSNRNSIGPLRQRPNATTDSGRMLFQWMLRQRPPDLNEEAEMATRDSLNAVFDLGIPIRPTSTFPVVAHMIFTCRKVAPRFLQYMAHVEQGLLKLSALRSSHDVFVIPDWLQIFHNVVLDDAEWINALPTDSVASMMAAAEINSEPDLVVNNSHDANEPESPISTVSGVASSAAHFSATGSMLSYNQAQQQPVISRSKSFFSSMGLLQSLNETVRMMDPREAQWKDIRRFYMALYELSGVLKEDLRIQAMQKRSTFVADRSTFDLENSTPLDTAFFQKEQNVNDGSIADGLSKKPFSIETEHACLDEQTPAAIQQINTIPVDMTVESTTNNHSASTFKETISVLETKDAVQGDAVDRDEAATESALKLDVENTNTALSKSTSDVTLNIEDIPATPLLSPAILPDSATLLAFKDRTNDKSELTINTRTQLPLLSTESHVANYDTPQRRELLQTYGGMGPFQQWFNEVEAEKAVSVMALDDRIRSGAANIPASHISLISPTSSHTDTKTLGNTVYNGSDTTPPQANTSPRSMTVTAMNAVSSTTLWVRNWFSH</sequence>
<dbReference type="AlphaFoldDB" id="A0A177WTD8"/>
<evidence type="ECO:0000256" key="1">
    <source>
        <dbReference type="SAM" id="MobiDB-lite"/>
    </source>
</evidence>
<reference evidence="2 3" key="2">
    <citation type="submission" date="2016-05" db="EMBL/GenBank/DDBJ databases">
        <title>Lineage-specific infection strategies underlie the spectrum of fungal disease in amphibians.</title>
        <authorList>
            <person name="Cuomo C.A."/>
            <person name="Farrer R.A."/>
            <person name="James T."/>
            <person name="Longcore J."/>
            <person name="Birren B."/>
        </authorList>
    </citation>
    <scope>NUCLEOTIDE SEQUENCE [LARGE SCALE GENOMIC DNA]</scope>
    <source>
        <strain evidence="2 3">JEL423</strain>
    </source>
</reference>
<accession>A0A177WTD8</accession>
<reference evidence="2 3" key="1">
    <citation type="submission" date="2006-10" db="EMBL/GenBank/DDBJ databases">
        <title>The Genome Sequence of Batrachochytrium dendrobatidis JEL423.</title>
        <authorList>
            <consortium name="The Broad Institute Genome Sequencing Platform"/>
            <person name="Birren B."/>
            <person name="Lander E."/>
            <person name="Galagan J."/>
            <person name="Cuomo C."/>
            <person name="Devon K."/>
            <person name="Jaffe D."/>
            <person name="Butler J."/>
            <person name="Alvarez P."/>
            <person name="Gnerre S."/>
            <person name="Grabherr M."/>
            <person name="Kleber M."/>
            <person name="Mauceli E."/>
            <person name="Brockman W."/>
            <person name="Young S."/>
            <person name="LaButti K."/>
            <person name="Sykes S."/>
            <person name="DeCaprio D."/>
            <person name="Crawford M."/>
            <person name="Koehrsen M."/>
            <person name="Engels R."/>
            <person name="Montgomery P."/>
            <person name="Pearson M."/>
            <person name="Howarth C."/>
            <person name="Larson L."/>
            <person name="White J."/>
            <person name="O'Leary S."/>
            <person name="Kodira C."/>
            <person name="Zeng Q."/>
            <person name="Yandava C."/>
            <person name="Alvarado L."/>
            <person name="Longcore J."/>
            <person name="James T."/>
        </authorList>
    </citation>
    <scope>NUCLEOTIDE SEQUENCE [LARGE SCALE GENOMIC DNA]</scope>
    <source>
        <strain evidence="2 3">JEL423</strain>
    </source>
</reference>
<dbReference type="VEuPathDB" id="FungiDB:BDEG_26562"/>